<dbReference type="RefSeq" id="WP_211784941.1">
    <property type="nucleotide sequence ID" value="NZ_CP047289.1"/>
</dbReference>
<dbReference type="Proteomes" id="UP000679284">
    <property type="component" value="Chromosome"/>
</dbReference>
<dbReference type="AlphaFoldDB" id="A0A8J8MSK6"/>
<evidence type="ECO:0000313" key="4">
    <source>
        <dbReference type="Proteomes" id="UP000679284"/>
    </source>
</evidence>
<feature type="compositionally biased region" description="Polar residues" evidence="1">
    <location>
        <begin position="129"/>
        <end position="139"/>
    </location>
</feature>
<feature type="domain" description="DUF2382" evidence="2">
    <location>
        <begin position="9"/>
        <end position="118"/>
    </location>
</feature>
<accession>A0A8J8MSK6</accession>
<dbReference type="PANTHER" id="PTHR38463">
    <property type="entry name" value="STRESS RESPONSE PROTEIN YSNF"/>
    <property type="match status" value="1"/>
</dbReference>
<evidence type="ECO:0000259" key="2">
    <source>
        <dbReference type="Pfam" id="PF09557"/>
    </source>
</evidence>
<keyword evidence="4" id="KW-1185">Reference proteome</keyword>
<organism evidence="3 4">
    <name type="scientific">Falsirhodobacter algicola</name>
    <dbReference type="NCBI Taxonomy" id="2692330"/>
    <lineage>
        <taxon>Bacteria</taxon>
        <taxon>Pseudomonadati</taxon>
        <taxon>Pseudomonadota</taxon>
        <taxon>Alphaproteobacteria</taxon>
        <taxon>Rhodobacterales</taxon>
        <taxon>Paracoccaceae</taxon>
        <taxon>Falsirhodobacter</taxon>
    </lineage>
</organism>
<gene>
    <name evidence="3" type="ORF">GR316_05065</name>
</gene>
<dbReference type="Pfam" id="PF09557">
    <property type="entry name" value="DUF2382"/>
    <property type="match status" value="1"/>
</dbReference>
<dbReference type="InterPro" id="IPR052967">
    <property type="entry name" value="Stress_Response_Assoc"/>
</dbReference>
<dbReference type="KEGG" id="fap:GR316_05065"/>
<dbReference type="PANTHER" id="PTHR38463:SF1">
    <property type="entry name" value="STRESS RESPONSE PROTEIN YSNF"/>
    <property type="match status" value="1"/>
</dbReference>
<reference evidence="3" key="1">
    <citation type="submission" date="2020-01" db="EMBL/GenBank/DDBJ databases">
        <authorList>
            <person name="Yang Y."/>
            <person name="Kwon Y.M."/>
        </authorList>
    </citation>
    <scope>NUCLEOTIDE SEQUENCE</scope>
    <source>
        <strain evidence="3">PG104</strain>
    </source>
</reference>
<protein>
    <submittedName>
        <fullName evidence="3">DUF2382 domain-containing protein</fullName>
    </submittedName>
</protein>
<sequence length="139" mass="15889">MSDDRKDILPLLQEHASVSTERRITGRVRVSTRTEEVETPVPVDLSEVDVDVVRVPVDRPVDEAPQIITEGDVTIIPVVEERLIVQRQLYVREEIHIRRTERHETAEIPITTRKQTASIERLPSEEDATSSSRTQSKET</sequence>
<proteinExistence type="predicted"/>
<dbReference type="InterPro" id="IPR019060">
    <property type="entry name" value="DUF2382"/>
</dbReference>
<evidence type="ECO:0000313" key="3">
    <source>
        <dbReference type="EMBL" id="QUS35692.1"/>
    </source>
</evidence>
<feature type="region of interest" description="Disordered" evidence="1">
    <location>
        <begin position="106"/>
        <end position="139"/>
    </location>
</feature>
<name>A0A8J8MSK6_9RHOB</name>
<dbReference type="EMBL" id="CP047289">
    <property type="protein sequence ID" value="QUS35692.1"/>
    <property type="molecule type" value="Genomic_DNA"/>
</dbReference>
<evidence type="ECO:0000256" key="1">
    <source>
        <dbReference type="SAM" id="MobiDB-lite"/>
    </source>
</evidence>